<keyword evidence="8 17" id="KW-0732">Signal</keyword>
<dbReference type="SMART" id="SM00747">
    <property type="entry name" value="CFEM"/>
    <property type="match status" value="1"/>
</dbReference>
<dbReference type="RefSeq" id="XP_033605949.1">
    <property type="nucleotide sequence ID" value="XM_033746371.1"/>
</dbReference>
<dbReference type="Pfam" id="PF20684">
    <property type="entry name" value="Fung_rhodopsin"/>
    <property type="match status" value="1"/>
</dbReference>
<comment type="subcellular location">
    <subcellularLocation>
        <location evidence="2">Membrane</location>
        <topology evidence="2">Lipid-anchor</topology>
        <topology evidence="2">GPI-anchor</topology>
    </subcellularLocation>
    <subcellularLocation>
        <location evidence="1">Membrane</location>
        <topology evidence="1">Multi-pass membrane protein</topology>
    </subcellularLocation>
    <subcellularLocation>
        <location evidence="3">Secreted</location>
    </subcellularLocation>
</comment>
<dbReference type="InterPro" id="IPR052337">
    <property type="entry name" value="SAT4-like"/>
</dbReference>
<evidence type="ECO:0000256" key="1">
    <source>
        <dbReference type="ARBA" id="ARBA00004141"/>
    </source>
</evidence>
<protein>
    <recommendedName>
        <fullName evidence="18">CFEM domain-containing protein</fullName>
    </recommendedName>
</protein>
<feature type="binding site" description="axial binding residue" evidence="14">
    <location>
        <position position="56"/>
    </location>
    <ligand>
        <name>heme</name>
        <dbReference type="ChEBI" id="CHEBI:30413"/>
    </ligand>
    <ligandPart>
        <name>Fe</name>
        <dbReference type="ChEBI" id="CHEBI:18248"/>
    </ligandPart>
</feature>
<evidence type="ECO:0000256" key="8">
    <source>
        <dbReference type="ARBA" id="ARBA00022729"/>
    </source>
</evidence>
<keyword evidence="14" id="KW-0479">Metal-binding</keyword>
<keyword evidence="10 16" id="KW-0472">Membrane</keyword>
<organism evidence="19 20">
    <name type="scientific">Pseudovirgaria hyperparasitica</name>
    <dbReference type="NCBI Taxonomy" id="470096"/>
    <lineage>
        <taxon>Eukaryota</taxon>
        <taxon>Fungi</taxon>
        <taxon>Dikarya</taxon>
        <taxon>Ascomycota</taxon>
        <taxon>Pezizomycotina</taxon>
        <taxon>Dothideomycetes</taxon>
        <taxon>Dothideomycetes incertae sedis</taxon>
        <taxon>Acrospermales</taxon>
        <taxon>Acrospermaceae</taxon>
        <taxon>Pseudovirgaria</taxon>
    </lineage>
</organism>
<feature type="disulfide bond" evidence="14">
    <location>
        <begin position="42"/>
        <end position="73"/>
    </location>
</feature>
<evidence type="ECO:0000256" key="11">
    <source>
        <dbReference type="ARBA" id="ARBA00023157"/>
    </source>
</evidence>
<evidence type="ECO:0000256" key="3">
    <source>
        <dbReference type="ARBA" id="ARBA00004613"/>
    </source>
</evidence>
<dbReference type="PANTHER" id="PTHR33048">
    <property type="entry name" value="PTH11-LIKE INTEGRAL MEMBRANE PROTEIN (AFU_ORTHOLOGUE AFUA_5G11245)"/>
    <property type="match status" value="1"/>
</dbReference>
<evidence type="ECO:0000256" key="16">
    <source>
        <dbReference type="SAM" id="Phobius"/>
    </source>
</evidence>
<evidence type="ECO:0000256" key="2">
    <source>
        <dbReference type="ARBA" id="ARBA00004589"/>
    </source>
</evidence>
<evidence type="ECO:0000259" key="18">
    <source>
        <dbReference type="PROSITE" id="PS52012"/>
    </source>
</evidence>
<keyword evidence="6" id="KW-0336">GPI-anchor</keyword>
<keyword evidence="14" id="KW-0349">Heme</keyword>
<evidence type="ECO:0000256" key="9">
    <source>
        <dbReference type="ARBA" id="ARBA00022989"/>
    </source>
</evidence>
<evidence type="ECO:0000256" key="4">
    <source>
        <dbReference type="ARBA" id="ARBA00010031"/>
    </source>
</evidence>
<gene>
    <name evidence="19" type="ORF">EJ05DRAFT_496317</name>
</gene>
<sequence length="483" mass="52625">MYAWPWLFRCFTALSVITAGLAQGTEEFNLTVADLPPCGLSCFVHTIPAAGCGLTDLVCQCESRQLTELTIECMLQNCTMADTLQVSKVSASLCHLPNPSRAHEVTTVVLVMIAISVTFIAGRIVSKIKTSRKVEADDYCLVGALILASGSGTATMLMSKVGLGKHVWGLGPGDLKQFLMYFWVTEVNYVVVLSLVKCSLVLLYLRIFPTQKIRLAAWFTLGFIIITSIVLFFHTVFSCKPVSYFWDRDLHGTCLNIAGLAYAHAAIAVVTDFMIISIPLSMLPGLNMKLRKKIAVGLMFAVGSFGCVTSILRLQTIVVLGVSLDPTWEYIPIINWTAAELGVCFICACLPAVRILCQNLFPNLFSHWNNTFPSKSGNGYSNSSSRRHQGAGWKEFGSTVKNSRLSGRGDSPDTDEVKLTELSKCRSNTGTFSGNEVGVQACWASNEAGQTHVVGDGGDDEIGRMTPVLPPDEERGYGYAHVR</sequence>
<keyword evidence="9 16" id="KW-1133">Transmembrane helix</keyword>
<dbReference type="GO" id="GO:0005576">
    <property type="term" value="C:extracellular region"/>
    <property type="evidence" value="ECO:0007669"/>
    <property type="project" value="UniProtKB-SubCell"/>
</dbReference>
<reference evidence="19" key="1">
    <citation type="journal article" date="2020" name="Stud. Mycol.">
        <title>101 Dothideomycetes genomes: a test case for predicting lifestyles and emergence of pathogens.</title>
        <authorList>
            <person name="Haridas S."/>
            <person name="Albert R."/>
            <person name="Binder M."/>
            <person name="Bloem J."/>
            <person name="Labutti K."/>
            <person name="Salamov A."/>
            <person name="Andreopoulos B."/>
            <person name="Baker S."/>
            <person name="Barry K."/>
            <person name="Bills G."/>
            <person name="Bluhm B."/>
            <person name="Cannon C."/>
            <person name="Castanera R."/>
            <person name="Culley D."/>
            <person name="Daum C."/>
            <person name="Ezra D."/>
            <person name="Gonzalez J."/>
            <person name="Henrissat B."/>
            <person name="Kuo A."/>
            <person name="Liang C."/>
            <person name="Lipzen A."/>
            <person name="Lutzoni F."/>
            <person name="Magnuson J."/>
            <person name="Mondo S."/>
            <person name="Nolan M."/>
            <person name="Ohm R."/>
            <person name="Pangilinan J."/>
            <person name="Park H.-J."/>
            <person name="Ramirez L."/>
            <person name="Alfaro M."/>
            <person name="Sun H."/>
            <person name="Tritt A."/>
            <person name="Yoshinaga Y."/>
            <person name="Zwiers L.-H."/>
            <person name="Turgeon B."/>
            <person name="Goodwin S."/>
            <person name="Spatafora J."/>
            <person name="Crous P."/>
            <person name="Grigoriev I."/>
        </authorList>
    </citation>
    <scope>NUCLEOTIDE SEQUENCE</scope>
    <source>
        <strain evidence="19">CBS 121739</strain>
    </source>
</reference>
<feature type="domain" description="CFEM" evidence="18">
    <location>
        <begin position="10"/>
        <end position="121"/>
    </location>
</feature>
<evidence type="ECO:0000256" key="6">
    <source>
        <dbReference type="ARBA" id="ARBA00022622"/>
    </source>
</evidence>
<evidence type="ECO:0000313" key="19">
    <source>
        <dbReference type="EMBL" id="KAF2763498.1"/>
    </source>
</evidence>
<evidence type="ECO:0000256" key="14">
    <source>
        <dbReference type="PROSITE-ProRule" id="PRU01356"/>
    </source>
</evidence>
<comment type="similarity">
    <text evidence="13">Belongs to the SAT4 family.</text>
</comment>
<dbReference type="OrthoDB" id="408702at2759"/>
<feature type="transmembrane region" description="Helical" evidence="16">
    <location>
        <begin position="294"/>
        <end position="313"/>
    </location>
</feature>
<name>A0A6A6WMX7_9PEZI</name>
<feature type="transmembrane region" description="Helical" evidence="16">
    <location>
        <begin position="333"/>
        <end position="357"/>
    </location>
</feature>
<dbReference type="PROSITE" id="PS52012">
    <property type="entry name" value="CFEM"/>
    <property type="match status" value="1"/>
</dbReference>
<evidence type="ECO:0000313" key="20">
    <source>
        <dbReference type="Proteomes" id="UP000799437"/>
    </source>
</evidence>
<keyword evidence="7 16" id="KW-0812">Transmembrane</keyword>
<dbReference type="GO" id="GO:0046872">
    <property type="term" value="F:metal ion binding"/>
    <property type="evidence" value="ECO:0007669"/>
    <property type="project" value="UniProtKB-UniRule"/>
</dbReference>
<feature type="region of interest" description="Disordered" evidence="15">
    <location>
        <begin position="452"/>
        <end position="483"/>
    </location>
</feature>
<evidence type="ECO:0000256" key="15">
    <source>
        <dbReference type="SAM" id="MobiDB-lite"/>
    </source>
</evidence>
<feature type="transmembrane region" description="Helical" evidence="16">
    <location>
        <begin position="215"/>
        <end position="237"/>
    </location>
</feature>
<accession>A0A6A6WMX7</accession>
<dbReference type="Proteomes" id="UP000799437">
    <property type="component" value="Unassembled WGS sequence"/>
</dbReference>
<keyword evidence="6" id="KW-0325">Glycoprotein</keyword>
<keyword evidence="20" id="KW-1185">Reference proteome</keyword>
<feature type="transmembrane region" description="Helical" evidence="16">
    <location>
        <begin position="138"/>
        <end position="158"/>
    </location>
</feature>
<proteinExistence type="inferred from homology"/>
<evidence type="ECO:0000256" key="10">
    <source>
        <dbReference type="ARBA" id="ARBA00023136"/>
    </source>
</evidence>
<dbReference type="PANTHER" id="PTHR33048:SF131">
    <property type="entry name" value="INTEGRAL MEMBRANE PROTEIN"/>
    <property type="match status" value="1"/>
</dbReference>
<dbReference type="InterPro" id="IPR049326">
    <property type="entry name" value="Rhodopsin_dom_fungi"/>
</dbReference>
<dbReference type="GO" id="GO:0098552">
    <property type="term" value="C:side of membrane"/>
    <property type="evidence" value="ECO:0007669"/>
    <property type="project" value="UniProtKB-KW"/>
</dbReference>
<dbReference type="GeneID" id="54487425"/>
<feature type="disulfide bond" evidence="14">
    <location>
        <begin position="61"/>
        <end position="94"/>
    </location>
</feature>
<evidence type="ECO:0000256" key="13">
    <source>
        <dbReference type="ARBA" id="ARBA00038359"/>
    </source>
</evidence>
<feature type="transmembrane region" description="Helical" evidence="16">
    <location>
        <begin position="105"/>
        <end position="126"/>
    </location>
</feature>
<keyword evidence="12" id="KW-0449">Lipoprotein</keyword>
<feature type="transmembrane region" description="Helical" evidence="16">
    <location>
        <begin position="257"/>
        <end position="282"/>
    </location>
</feature>
<feature type="signal peptide" evidence="17">
    <location>
        <begin position="1"/>
        <end position="22"/>
    </location>
</feature>
<keyword evidence="14" id="KW-0408">Iron</keyword>
<evidence type="ECO:0000256" key="7">
    <source>
        <dbReference type="ARBA" id="ARBA00022692"/>
    </source>
</evidence>
<evidence type="ECO:0000256" key="17">
    <source>
        <dbReference type="SAM" id="SignalP"/>
    </source>
</evidence>
<dbReference type="InterPro" id="IPR008427">
    <property type="entry name" value="Extracellular_membr_CFEM_dom"/>
</dbReference>
<evidence type="ECO:0000256" key="12">
    <source>
        <dbReference type="ARBA" id="ARBA00023288"/>
    </source>
</evidence>
<dbReference type="EMBL" id="ML996565">
    <property type="protein sequence ID" value="KAF2763498.1"/>
    <property type="molecule type" value="Genomic_DNA"/>
</dbReference>
<feature type="transmembrane region" description="Helical" evidence="16">
    <location>
        <begin position="178"/>
        <end position="203"/>
    </location>
</feature>
<comment type="similarity">
    <text evidence="4">Belongs to the RBT5 family.</text>
</comment>
<dbReference type="AlphaFoldDB" id="A0A6A6WMX7"/>
<keyword evidence="5" id="KW-0964">Secreted</keyword>
<feature type="disulfide bond" evidence="14">
    <location>
        <begin position="52"/>
        <end position="59"/>
    </location>
</feature>
<feature type="chain" id="PRO_5025570248" description="CFEM domain-containing protein" evidence="17">
    <location>
        <begin position="23"/>
        <end position="483"/>
    </location>
</feature>
<keyword evidence="11 14" id="KW-1015">Disulfide bond</keyword>
<dbReference type="Pfam" id="PF05730">
    <property type="entry name" value="CFEM"/>
    <property type="match status" value="1"/>
</dbReference>
<evidence type="ECO:0000256" key="5">
    <source>
        <dbReference type="ARBA" id="ARBA00022525"/>
    </source>
</evidence>
<feature type="disulfide bond" evidence="14">
    <location>
        <begin position="38"/>
        <end position="78"/>
    </location>
</feature>